<keyword evidence="9" id="KW-1185">Reference proteome</keyword>
<dbReference type="Pfam" id="PF00026">
    <property type="entry name" value="Asp"/>
    <property type="match status" value="1"/>
</dbReference>
<evidence type="ECO:0000256" key="1">
    <source>
        <dbReference type="ARBA" id="ARBA00007447"/>
    </source>
</evidence>
<dbReference type="InterPro" id="IPR001461">
    <property type="entry name" value="Aspartic_peptidase_A1"/>
</dbReference>
<dbReference type="EMBL" id="CAUYUJ010000092">
    <property type="protein sequence ID" value="CAK0788598.1"/>
    <property type="molecule type" value="Genomic_DNA"/>
</dbReference>
<protein>
    <recommendedName>
        <fullName evidence="7">Peptidase A1 domain-containing protein</fullName>
    </recommendedName>
</protein>
<feature type="signal peptide" evidence="6">
    <location>
        <begin position="1"/>
        <end position="27"/>
    </location>
</feature>
<evidence type="ECO:0000313" key="8">
    <source>
        <dbReference type="EMBL" id="CAK0788598.1"/>
    </source>
</evidence>
<keyword evidence="3 5" id="KW-0064">Aspartyl protease</keyword>
<organism evidence="8 9">
    <name type="scientific">Prorocentrum cordatum</name>
    <dbReference type="NCBI Taxonomy" id="2364126"/>
    <lineage>
        <taxon>Eukaryota</taxon>
        <taxon>Sar</taxon>
        <taxon>Alveolata</taxon>
        <taxon>Dinophyceae</taxon>
        <taxon>Prorocentrales</taxon>
        <taxon>Prorocentraceae</taxon>
        <taxon>Prorocentrum</taxon>
    </lineage>
</organism>
<evidence type="ECO:0000256" key="3">
    <source>
        <dbReference type="ARBA" id="ARBA00022750"/>
    </source>
</evidence>
<dbReference type="Gene3D" id="2.40.70.10">
    <property type="entry name" value="Acid Proteases"/>
    <property type="match status" value="2"/>
</dbReference>
<name>A0ABN9PBV0_9DINO</name>
<dbReference type="InterPro" id="IPR033121">
    <property type="entry name" value="PEPTIDASE_A1"/>
</dbReference>
<dbReference type="PANTHER" id="PTHR47966:SF51">
    <property type="entry name" value="BETA-SITE APP-CLEAVING ENZYME, ISOFORM A-RELATED"/>
    <property type="match status" value="1"/>
</dbReference>
<evidence type="ECO:0000259" key="7">
    <source>
        <dbReference type="PROSITE" id="PS51767"/>
    </source>
</evidence>
<feature type="chain" id="PRO_5045319774" description="Peptidase A1 domain-containing protein" evidence="6">
    <location>
        <begin position="28"/>
        <end position="428"/>
    </location>
</feature>
<dbReference type="PROSITE" id="PS00141">
    <property type="entry name" value="ASP_PROTEASE"/>
    <property type="match status" value="1"/>
</dbReference>
<evidence type="ECO:0000256" key="6">
    <source>
        <dbReference type="SAM" id="SignalP"/>
    </source>
</evidence>
<evidence type="ECO:0000313" key="9">
    <source>
        <dbReference type="Proteomes" id="UP001189429"/>
    </source>
</evidence>
<reference evidence="8" key="1">
    <citation type="submission" date="2023-10" db="EMBL/GenBank/DDBJ databases">
        <authorList>
            <person name="Chen Y."/>
            <person name="Shah S."/>
            <person name="Dougan E. K."/>
            <person name="Thang M."/>
            <person name="Chan C."/>
        </authorList>
    </citation>
    <scope>NUCLEOTIDE SEQUENCE [LARGE SCALE GENOMIC DNA]</scope>
</reference>
<dbReference type="PANTHER" id="PTHR47966">
    <property type="entry name" value="BETA-SITE APP-CLEAVING ENZYME, ISOFORM A-RELATED"/>
    <property type="match status" value="1"/>
</dbReference>
<dbReference type="InterPro" id="IPR001969">
    <property type="entry name" value="Aspartic_peptidase_AS"/>
</dbReference>
<dbReference type="PRINTS" id="PR00792">
    <property type="entry name" value="PEPSIN"/>
</dbReference>
<evidence type="ECO:0000256" key="5">
    <source>
        <dbReference type="RuleBase" id="RU000454"/>
    </source>
</evidence>
<keyword evidence="2 5" id="KW-0645">Protease</keyword>
<sequence>MQADAPLMLRRLLAALLAVSGARLSHCGRLLRQHGSRVYKQTLHNYQNVQYFADFDIGGQSISGIFDTGSFELLVRSSRCAQCVHPTPPYTHDKSKSYSKNGTMAKHVFGSGPCVSMMGYETVSVGPVLKAEGQAFWEIVDHRIQVLNTAKFAAIVGIGPNFAAQNSEKTLLMNYGITSFSICLRKPSGSEGYLTWGAPIEKTGRVTARVIGQHHWVTPLSGVSFSSPGGPQALCDASQPCAAILDSGTSLIAAPGLALMALSEQIPEIKQDCSNLEALPMLRFTIDGHALELPPQAYVMRVTGAVMEANDIWDVLFFKPSIRRVDMCMPAFMQIDMMSQHGPVWILGMPFFRYFHTTFDREERAMHVARAGPDCEALPLGGNAAEALLAVDREEMGKPMDVEVDALIPPTLSGQMDFPFGSMGELEL</sequence>
<accession>A0ABN9PBV0</accession>
<dbReference type="CDD" id="cd05471">
    <property type="entry name" value="pepsin_like"/>
    <property type="match status" value="1"/>
</dbReference>
<dbReference type="Proteomes" id="UP001189429">
    <property type="component" value="Unassembled WGS sequence"/>
</dbReference>
<dbReference type="SUPFAM" id="SSF50630">
    <property type="entry name" value="Acid proteases"/>
    <property type="match status" value="1"/>
</dbReference>
<feature type="domain" description="Peptidase A1" evidence="7">
    <location>
        <begin position="51"/>
        <end position="369"/>
    </location>
</feature>
<keyword evidence="4 5" id="KW-0378">Hydrolase</keyword>
<dbReference type="InterPro" id="IPR021109">
    <property type="entry name" value="Peptidase_aspartic_dom_sf"/>
</dbReference>
<gene>
    <name evidence="8" type="ORF">PCOR1329_LOCUS449</name>
</gene>
<comment type="similarity">
    <text evidence="1 5">Belongs to the peptidase A1 family.</text>
</comment>
<dbReference type="InterPro" id="IPR034164">
    <property type="entry name" value="Pepsin-like_dom"/>
</dbReference>
<keyword evidence="6" id="KW-0732">Signal</keyword>
<dbReference type="PROSITE" id="PS51767">
    <property type="entry name" value="PEPTIDASE_A1"/>
    <property type="match status" value="1"/>
</dbReference>
<evidence type="ECO:0000256" key="2">
    <source>
        <dbReference type="ARBA" id="ARBA00022670"/>
    </source>
</evidence>
<proteinExistence type="inferred from homology"/>
<comment type="caution">
    <text evidence="8">The sequence shown here is derived from an EMBL/GenBank/DDBJ whole genome shotgun (WGS) entry which is preliminary data.</text>
</comment>
<evidence type="ECO:0000256" key="4">
    <source>
        <dbReference type="ARBA" id="ARBA00022801"/>
    </source>
</evidence>